<keyword evidence="3 6" id="KW-0133">Cell shape</keyword>
<evidence type="ECO:0000256" key="1">
    <source>
        <dbReference type="ARBA" id="ARBA00004752"/>
    </source>
</evidence>
<dbReference type="Pfam" id="PF03734">
    <property type="entry name" value="YkuD"/>
    <property type="match status" value="1"/>
</dbReference>
<evidence type="ECO:0000256" key="7">
    <source>
        <dbReference type="SAM" id="Phobius"/>
    </source>
</evidence>
<reference evidence="9 10" key="2">
    <citation type="submission" date="2023-06" db="EMBL/GenBank/DDBJ databases">
        <authorList>
            <person name="Zeman M."/>
            <person name="Kubasova T."/>
            <person name="Jahodarova E."/>
            <person name="Nykrynova M."/>
            <person name="Rychlik I."/>
        </authorList>
    </citation>
    <scope>NUCLEOTIDE SEQUENCE [LARGE SCALE GENOMIC DNA]</scope>
    <source>
        <strain evidence="9 10">ET341</strain>
    </source>
</reference>
<accession>A0ABT7UJW8</accession>
<feature type="domain" description="L,D-TPase catalytic" evidence="8">
    <location>
        <begin position="355"/>
        <end position="482"/>
    </location>
</feature>
<reference evidence="10" key="1">
    <citation type="submission" date="2023-06" db="EMBL/GenBank/DDBJ databases">
        <title>Identification and characterization of horizontal gene transfer across gut microbiota members of farm animals based on homology search.</title>
        <authorList>
            <person name="Zeman M."/>
            <person name="Kubasova T."/>
            <person name="Jahodarova E."/>
            <person name="Nykrynova M."/>
            <person name="Rychlik I."/>
        </authorList>
    </citation>
    <scope>NUCLEOTIDE SEQUENCE [LARGE SCALE GENOMIC DNA]</scope>
    <source>
        <strain evidence="10">ET341</strain>
    </source>
</reference>
<keyword evidence="5 6" id="KW-0961">Cell wall biogenesis/degradation</keyword>
<dbReference type="PANTHER" id="PTHR30582">
    <property type="entry name" value="L,D-TRANSPEPTIDASE"/>
    <property type="match status" value="1"/>
</dbReference>
<dbReference type="Proteomes" id="UP001529275">
    <property type="component" value="Unassembled WGS sequence"/>
</dbReference>
<comment type="pathway">
    <text evidence="1 6">Cell wall biogenesis; peptidoglycan biosynthesis.</text>
</comment>
<dbReference type="RefSeq" id="WP_087243947.1">
    <property type="nucleotide sequence ID" value="NZ_JAUDCK010000035.1"/>
</dbReference>
<evidence type="ECO:0000256" key="5">
    <source>
        <dbReference type="ARBA" id="ARBA00023316"/>
    </source>
</evidence>
<proteinExistence type="predicted"/>
<feature type="transmembrane region" description="Helical" evidence="7">
    <location>
        <begin position="21"/>
        <end position="45"/>
    </location>
</feature>
<dbReference type="Gene3D" id="2.40.440.10">
    <property type="entry name" value="L,D-transpeptidase catalytic domain-like"/>
    <property type="match status" value="1"/>
</dbReference>
<dbReference type="Pfam" id="PF12229">
    <property type="entry name" value="PG_binding_4"/>
    <property type="match status" value="1"/>
</dbReference>
<keyword evidence="7" id="KW-0472">Membrane</keyword>
<keyword evidence="10" id="KW-1185">Reference proteome</keyword>
<evidence type="ECO:0000256" key="6">
    <source>
        <dbReference type="PROSITE-ProRule" id="PRU01373"/>
    </source>
</evidence>
<dbReference type="EMBL" id="JAUDCK010000035">
    <property type="protein sequence ID" value="MDM8196446.1"/>
    <property type="molecule type" value="Genomic_DNA"/>
</dbReference>
<sequence>MEETKTQEREPRKKIRIKKDHVLKAALILGALIIVVYLFGCFYYHNRFMSHTTINDIDVSGFTYEDASSTLEKALTNQTLSLTFVDGEKETLKQTDSGISFNQNNSIQKTLDQQNYFLWFTHFFQSTEIQLNDLLITDQKQLEEAVNSLQHVKDKQIAPVDAKVEYKDDEFVITPEVFGTTIQNDQLINAVEKAFQTRQDSINLKEQHIYKEPQLTSQDETITNLQKLAKEYCDAKITYQTTSGQVVLDGNDLIQWLSIDEKGNYYYDEEEFQKQATKFVKETLAPQINIIGKAKTFTGANGTRTVSGGNYGYKLNQSKEVTGLLADIKAHKKETRTPVVTGVQASYSNGGIGHTFVEIDLTGQHMWFVKNGNVVLQSDIVSGLPSDPDKRTPGGTYYIYFMQRNRTLIGEIQEDGKPEYETPVAYWMAFNGGIGLHDATWQSAFGGDRYKTYGSHGCINLPLDVAASLYSQLSVNIPVVCYY</sequence>
<evidence type="ECO:0000313" key="9">
    <source>
        <dbReference type="EMBL" id="MDM8196446.1"/>
    </source>
</evidence>
<protein>
    <submittedName>
        <fullName evidence="9">L,D-transpeptidase family protein</fullName>
    </submittedName>
</protein>
<feature type="active site" description="Nucleophile" evidence="6">
    <location>
        <position position="458"/>
    </location>
</feature>
<dbReference type="SUPFAM" id="SSF141523">
    <property type="entry name" value="L,D-transpeptidase catalytic domain-like"/>
    <property type="match status" value="1"/>
</dbReference>
<dbReference type="SUPFAM" id="SSF143985">
    <property type="entry name" value="L,D-transpeptidase pre-catalytic domain-like"/>
    <property type="match status" value="1"/>
</dbReference>
<comment type="caution">
    <text evidence="9">The sequence shown here is derived from an EMBL/GenBank/DDBJ whole genome shotgun (WGS) entry which is preliminary data.</text>
</comment>
<gene>
    <name evidence="9" type="ORF">QUV98_08985</name>
</gene>
<dbReference type="PANTHER" id="PTHR30582:SF33">
    <property type="entry name" value="EXPORTED PROTEIN"/>
    <property type="match status" value="1"/>
</dbReference>
<dbReference type="InterPro" id="IPR038063">
    <property type="entry name" value="Transpep_catalytic_dom"/>
</dbReference>
<keyword evidence="7" id="KW-0812">Transmembrane</keyword>
<evidence type="ECO:0000256" key="3">
    <source>
        <dbReference type="ARBA" id="ARBA00022960"/>
    </source>
</evidence>
<feature type="active site" description="Proton donor/acceptor" evidence="6">
    <location>
        <position position="437"/>
    </location>
</feature>
<dbReference type="PROSITE" id="PS52029">
    <property type="entry name" value="LD_TPASE"/>
    <property type="match status" value="1"/>
</dbReference>
<organism evidence="9 10">
    <name type="scientific">Massilimicrobiota timonensis</name>
    <dbReference type="NCBI Taxonomy" id="1776392"/>
    <lineage>
        <taxon>Bacteria</taxon>
        <taxon>Bacillati</taxon>
        <taxon>Bacillota</taxon>
        <taxon>Erysipelotrichia</taxon>
        <taxon>Erysipelotrichales</taxon>
        <taxon>Erysipelotrichaceae</taxon>
        <taxon>Massilimicrobiota</taxon>
    </lineage>
</organism>
<evidence type="ECO:0000313" key="10">
    <source>
        <dbReference type="Proteomes" id="UP001529275"/>
    </source>
</evidence>
<keyword evidence="2" id="KW-0808">Transferase</keyword>
<keyword evidence="7" id="KW-1133">Transmembrane helix</keyword>
<dbReference type="InterPro" id="IPR038054">
    <property type="entry name" value="LD_TPept-like_central_sf"/>
</dbReference>
<keyword evidence="4 6" id="KW-0573">Peptidoglycan synthesis</keyword>
<evidence type="ECO:0000256" key="4">
    <source>
        <dbReference type="ARBA" id="ARBA00022984"/>
    </source>
</evidence>
<dbReference type="CDD" id="cd16913">
    <property type="entry name" value="YkuD_like"/>
    <property type="match status" value="1"/>
</dbReference>
<dbReference type="InterPro" id="IPR005490">
    <property type="entry name" value="LD_TPept_cat_dom"/>
</dbReference>
<evidence type="ECO:0000256" key="2">
    <source>
        <dbReference type="ARBA" id="ARBA00022679"/>
    </source>
</evidence>
<dbReference type="Gene3D" id="3.10.20.800">
    <property type="match status" value="1"/>
</dbReference>
<name>A0ABT7UJW8_9FIRM</name>
<dbReference type="InterPro" id="IPR050979">
    <property type="entry name" value="LD-transpeptidase"/>
</dbReference>
<evidence type="ECO:0000259" key="8">
    <source>
        <dbReference type="PROSITE" id="PS52029"/>
    </source>
</evidence>
<dbReference type="InterPro" id="IPR022029">
    <property type="entry name" value="YoaR-like_PG-bd"/>
</dbReference>